<reference evidence="2" key="1">
    <citation type="submission" date="2022-09" db="EMBL/GenBank/DDBJ databases">
        <title>Fusarium specimens isolated from Avocado Roots.</title>
        <authorList>
            <person name="Stajich J."/>
            <person name="Roper C."/>
            <person name="Heimlech-Rivalta G."/>
        </authorList>
    </citation>
    <scope>NUCLEOTIDE SEQUENCE</scope>
    <source>
        <strain evidence="2">CF00136</strain>
    </source>
</reference>
<comment type="caution">
    <text evidence="2">The sequence shown here is derived from an EMBL/GenBank/DDBJ whole genome shotgun (WGS) entry which is preliminary data.</text>
</comment>
<dbReference type="InterPro" id="IPR045518">
    <property type="entry name" value="2EXR"/>
</dbReference>
<dbReference type="Pfam" id="PF20150">
    <property type="entry name" value="2EXR"/>
    <property type="match status" value="1"/>
</dbReference>
<accession>A0A9W8SES3</accession>
<protein>
    <recommendedName>
        <fullName evidence="1">2EXR domain-containing protein</fullName>
    </recommendedName>
</protein>
<evidence type="ECO:0000313" key="2">
    <source>
        <dbReference type="EMBL" id="KAJ4269806.1"/>
    </source>
</evidence>
<evidence type="ECO:0000259" key="1">
    <source>
        <dbReference type="Pfam" id="PF20150"/>
    </source>
</evidence>
<dbReference type="OrthoDB" id="3469466at2759"/>
<proteinExistence type="predicted"/>
<dbReference type="AlphaFoldDB" id="A0A9W8SES3"/>
<organism evidence="2 3">
    <name type="scientific">Fusarium torreyae</name>
    <dbReference type="NCBI Taxonomy" id="1237075"/>
    <lineage>
        <taxon>Eukaryota</taxon>
        <taxon>Fungi</taxon>
        <taxon>Dikarya</taxon>
        <taxon>Ascomycota</taxon>
        <taxon>Pezizomycotina</taxon>
        <taxon>Sordariomycetes</taxon>
        <taxon>Hypocreomycetidae</taxon>
        <taxon>Hypocreales</taxon>
        <taxon>Nectriaceae</taxon>
        <taxon>Fusarium</taxon>
    </lineage>
</organism>
<sequence>MAPNDMPCAVEAHLQIINSVPSSTKTFPLFTELPGDTRWLIWEKALSHERILHVSLATTATSLKNTTGQGYCIYLSERLAISKLFRVTSESRRVALAFYRVHLPCGYTFAPHHQRVGVLYLCPELDTICLRSWENLDKFAHDVWMADPRRIGLVNLCLSPAFWNEESKKPDVKGPHIRQSMARLERVVIFEQFAGRVCRNSATGDFEMNRTVPILAAVPTFDRLASDPRLGDEDLREFYLDRTDPRKDFHWWFKFLKELQVEYDHEVDYRYALCHGYWTESHGLMDQQGVHEWLGRSEDQWKRRAQILKDHGSRYQVVGEFNLSPRPAIGFWLFRLESLGPLPDVDEANEREDFPKSRVLDMSQHKPELCLSSIY</sequence>
<dbReference type="EMBL" id="JAOQAZ010000002">
    <property type="protein sequence ID" value="KAJ4269806.1"/>
    <property type="molecule type" value="Genomic_DNA"/>
</dbReference>
<name>A0A9W8SES3_9HYPO</name>
<dbReference type="PANTHER" id="PTHR35910:SF6">
    <property type="entry name" value="2EXR DOMAIN-CONTAINING PROTEIN"/>
    <property type="match status" value="1"/>
</dbReference>
<evidence type="ECO:0000313" key="3">
    <source>
        <dbReference type="Proteomes" id="UP001152049"/>
    </source>
</evidence>
<dbReference type="PANTHER" id="PTHR35910">
    <property type="entry name" value="2EXR DOMAIN-CONTAINING PROTEIN"/>
    <property type="match status" value="1"/>
</dbReference>
<keyword evidence="3" id="KW-1185">Reference proteome</keyword>
<feature type="domain" description="2EXR" evidence="1">
    <location>
        <begin position="27"/>
        <end position="128"/>
    </location>
</feature>
<dbReference type="Proteomes" id="UP001152049">
    <property type="component" value="Unassembled WGS sequence"/>
</dbReference>
<gene>
    <name evidence="2" type="ORF">NW762_001475</name>
</gene>